<dbReference type="InterPro" id="IPR025665">
    <property type="entry name" value="Beta-barrel_OMP_2"/>
</dbReference>
<dbReference type="Gene3D" id="2.40.160.20">
    <property type="match status" value="1"/>
</dbReference>
<dbReference type="Proteomes" id="UP000248536">
    <property type="component" value="Chromosome"/>
</dbReference>
<keyword evidence="4" id="KW-1185">Reference proteome</keyword>
<name>A0A2Z4LSZ2_9FLAO</name>
<dbReference type="OrthoDB" id="947434at2"/>
<dbReference type="RefSeq" id="WP_112378375.1">
    <property type="nucleotide sequence ID" value="NZ_CP030104.1"/>
</dbReference>
<keyword evidence="1" id="KW-0732">Signal</keyword>
<dbReference type="AlphaFoldDB" id="A0A2Z4LSZ2"/>
<dbReference type="Pfam" id="PF13568">
    <property type="entry name" value="OMP_b-brl_2"/>
    <property type="match status" value="1"/>
</dbReference>
<feature type="signal peptide" evidence="1">
    <location>
        <begin position="1"/>
        <end position="23"/>
    </location>
</feature>
<accession>A0A2Z4LSZ2</accession>
<evidence type="ECO:0000313" key="3">
    <source>
        <dbReference type="EMBL" id="AWX44943.1"/>
    </source>
</evidence>
<dbReference type="KEGG" id="spon:HME9304_01949"/>
<evidence type="ECO:0000313" key="4">
    <source>
        <dbReference type="Proteomes" id="UP000248536"/>
    </source>
</evidence>
<dbReference type="PROSITE" id="PS51257">
    <property type="entry name" value="PROKAR_LIPOPROTEIN"/>
    <property type="match status" value="1"/>
</dbReference>
<proteinExistence type="predicted"/>
<feature type="chain" id="PRO_5016410136" description="Outer membrane protein beta-barrel domain-containing protein" evidence="1">
    <location>
        <begin position="24"/>
        <end position="222"/>
    </location>
</feature>
<sequence length="222" mass="24076">MKNLLRFTCVALLALTFTSCCIGKGPLFCKPIYSVAGGANFSNLSEDGDYGDDNNESKLGIQLGANALFKVNDNLRLETGLGYANKGSKSSFESEGGEFGEEVFSQENKLNLSYLEAPILARYQFRNTGFSAYGGLQPALLLTAKQKNESNESSSQDTNVKDQFKGFDTSAIFGLGYEFKNGLMLNAGYDLGLINIAESNDFGNSTLKNRAFKVSLAYIFGN</sequence>
<protein>
    <recommendedName>
        <fullName evidence="2">Outer membrane protein beta-barrel domain-containing protein</fullName>
    </recommendedName>
</protein>
<reference evidence="3 4" key="1">
    <citation type="submission" date="2018-06" db="EMBL/GenBank/DDBJ databases">
        <title>Spongiibacterium sp. HME9304 Genome sequencing and assembly.</title>
        <authorList>
            <person name="Kang H."/>
            <person name="Kim H."/>
            <person name="Joh K."/>
        </authorList>
    </citation>
    <scope>NUCLEOTIDE SEQUENCE [LARGE SCALE GENOMIC DNA]</scope>
    <source>
        <strain evidence="3 4">HME9304</strain>
    </source>
</reference>
<gene>
    <name evidence="3" type="ORF">HME9304_01949</name>
</gene>
<feature type="domain" description="Outer membrane protein beta-barrel" evidence="2">
    <location>
        <begin position="33"/>
        <end position="197"/>
    </location>
</feature>
<evidence type="ECO:0000259" key="2">
    <source>
        <dbReference type="Pfam" id="PF13568"/>
    </source>
</evidence>
<dbReference type="InterPro" id="IPR011250">
    <property type="entry name" value="OMP/PagP_B-barrel"/>
</dbReference>
<evidence type="ECO:0000256" key="1">
    <source>
        <dbReference type="SAM" id="SignalP"/>
    </source>
</evidence>
<dbReference type="SUPFAM" id="SSF56925">
    <property type="entry name" value="OMPA-like"/>
    <property type="match status" value="1"/>
</dbReference>
<organism evidence="3 4">
    <name type="scientific">Flagellimonas maritima</name>
    <dbReference type="NCBI Taxonomy" id="1383885"/>
    <lineage>
        <taxon>Bacteria</taxon>
        <taxon>Pseudomonadati</taxon>
        <taxon>Bacteroidota</taxon>
        <taxon>Flavobacteriia</taxon>
        <taxon>Flavobacteriales</taxon>
        <taxon>Flavobacteriaceae</taxon>
        <taxon>Flagellimonas</taxon>
    </lineage>
</organism>
<dbReference type="EMBL" id="CP030104">
    <property type="protein sequence ID" value="AWX44943.1"/>
    <property type="molecule type" value="Genomic_DNA"/>
</dbReference>